<dbReference type="RefSeq" id="WP_249314702.1">
    <property type="nucleotide sequence ID" value="NZ_JACRSR010000001.1"/>
</dbReference>
<organism evidence="2 3">
    <name type="scientific">Gehongia tenuis</name>
    <dbReference type="NCBI Taxonomy" id="2763655"/>
    <lineage>
        <taxon>Bacteria</taxon>
        <taxon>Bacillati</taxon>
        <taxon>Bacillota</taxon>
        <taxon>Clostridia</taxon>
        <taxon>Christensenellales</taxon>
        <taxon>Christensenellaceae</taxon>
        <taxon>Gehongia</taxon>
    </lineage>
</organism>
<protein>
    <submittedName>
        <fullName evidence="2">SPOR domain-containing protein</fullName>
    </submittedName>
</protein>
<dbReference type="Pfam" id="PF05036">
    <property type="entry name" value="SPOR"/>
    <property type="match status" value="1"/>
</dbReference>
<evidence type="ECO:0000313" key="3">
    <source>
        <dbReference type="Proteomes" id="UP000623172"/>
    </source>
</evidence>
<dbReference type="InterPro" id="IPR007730">
    <property type="entry name" value="SPOR-like_dom"/>
</dbReference>
<dbReference type="SUPFAM" id="SSF110997">
    <property type="entry name" value="Sporulation related repeat"/>
    <property type="match status" value="1"/>
</dbReference>
<dbReference type="Gene3D" id="3.30.70.1070">
    <property type="entry name" value="Sporulation related repeat"/>
    <property type="match status" value="1"/>
</dbReference>
<feature type="domain" description="SPOR" evidence="1">
    <location>
        <begin position="94"/>
        <end position="161"/>
    </location>
</feature>
<evidence type="ECO:0000313" key="2">
    <source>
        <dbReference type="EMBL" id="MBC8530732.1"/>
    </source>
</evidence>
<dbReference type="GO" id="GO:0042834">
    <property type="term" value="F:peptidoglycan binding"/>
    <property type="evidence" value="ECO:0007669"/>
    <property type="project" value="InterPro"/>
</dbReference>
<comment type="caution">
    <text evidence="2">The sequence shown here is derived from an EMBL/GenBank/DDBJ whole genome shotgun (WGS) entry which is preliminary data.</text>
</comment>
<evidence type="ECO:0000259" key="1">
    <source>
        <dbReference type="Pfam" id="PF05036"/>
    </source>
</evidence>
<accession>A0A926HK92</accession>
<gene>
    <name evidence="2" type="ORF">H8696_02600</name>
</gene>
<proteinExistence type="predicted"/>
<dbReference type="EMBL" id="JACRSR010000001">
    <property type="protein sequence ID" value="MBC8530732.1"/>
    <property type="molecule type" value="Genomic_DNA"/>
</dbReference>
<reference evidence="2" key="1">
    <citation type="submission" date="2020-08" db="EMBL/GenBank/DDBJ databases">
        <title>Genome public.</title>
        <authorList>
            <person name="Liu C."/>
            <person name="Sun Q."/>
        </authorList>
    </citation>
    <scope>NUCLEOTIDE SEQUENCE</scope>
    <source>
        <strain evidence="2">NSJ-53</strain>
    </source>
</reference>
<dbReference type="InterPro" id="IPR036680">
    <property type="entry name" value="SPOR-like_sf"/>
</dbReference>
<keyword evidence="3" id="KW-1185">Reference proteome</keyword>
<name>A0A926HK92_9FIRM</name>
<dbReference type="AlphaFoldDB" id="A0A926HK92"/>
<sequence length="304" mass="31822">MRYQSSRRRKRATRSRGYAKAFLLLAAAGLLVYLVTATAAGSWIAEHVTGPLFGGEPKATGGVLASPIPTDGEEATPAPAGAYETQTVSVGGTTLYCIQLGAFSDKANAETQAEDDSLKGGAGYIAYDGKHRLLTSGFGGEAEAKAAVDRLKAEDGVESVIYPMQVGQLNLKITAAEADVETLRSAFEGYDGAAAKLREISASLASGSLDGDGARTAIKEQQTALAAHRDAIAALCEKNPGLPAFVGLETMLTSAEKNLDALTADTSLSNVAFSSKIKYTYIDMTSLYKTYVTDLTQQSAKKAN</sequence>
<dbReference type="Proteomes" id="UP000623172">
    <property type="component" value="Unassembled WGS sequence"/>
</dbReference>